<gene>
    <name evidence="1" type="ORF">B0F87_107155</name>
</gene>
<evidence type="ECO:0000313" key="2">
    <source>
        <dbReference type="Proteomes" id="UP000240010"/>
    </source>
</evidence>
<sequence length="77" mass="8498">MNTSSATTEYMKLSVSERIQLVEDIWDSIAAEAPADALGLSQTQKAELHRRVAAHRADPSSAVPWELVRAKLFSDQT</sequence>
<dbReference type="NCBIfam" id="TIGR02574">
    <property type="entry name" value="stabl_TIGR02574"/>
    <property type="match status" value="1"/>
</dbReference>
<dbReference type="Pfam" id="PF09720">
    <property type="entry name" value="Unstab_antitox"/>
    <property type="match status" value="1"/>
</dbReference>
<proteinExistence type="predicted"/>
<name>A0A2S6HBT7_9GAMM</name>
<dbReference type="Proteomes" id="UP000240010">
    <property type="component" value="Unassembled WGS sequence"/>
</dbReference>
<accession>A0A2S6HBT7</accession>
<dbReference type="AlphaFoldDB" id="A0A2S6HBT7"/>
<organism evidence="1 2">
    <name type="scientific">Methylobacter tundripaludum</name>
    <dbReference type="NCBI Taxonomy" id="173365"/>
    <lineage>
        <taxon>Bacteria</taxon>
        <taxon>Pseudomonadati</taxon>
        <taxon>Pseudomonadota</taxon>
        <taxon>Gammaproteobacteria</taxon>
        <taxon>Methylococcales</taxon>
        <taxon>Methylococcaceae</taxon>
        <taxon>Methylobacter</taxon>
    </lineage>
</organism>
<reference evidence="1 2" key="1">
    <citation type="submission" date="2018-02" db="EMBL/GenBank/DDBJ databases">
        <title>Subsurface microbial communities from deep shales in Ohio and West Virginia, USA.</title>
        <authorList>
            <person name="Wrighton K."/>
        </authorList>
    </citation>
    <scope>NUCLEOTIDE SEQUENCE [LARGE SCALE GENOMIC DNA]</scope>
    <source>
        <strain evidence="1 2">OWC-DMM</strain>
    </source>
</reference>
<comment type="caution">
    <text evidence="1">The sequence shown here is derived from an EMBL/GenBank/DDBJ whole genome shotgun (WGS) entry which is preliminary data.</text>
</comment>
<evidence type="ECO:0000313" key="1">
    <source>
        <dbReference type="EMBL" id="PPK74912.1"/>
    </source>
</evidence>
<dbReference type="EMBL" id="PTIZ01000007">
    <property type="protein sequence ID" value="PPK74912.1"/>
    <property type="molecule type" value="Genomic_DNA"/>
</dbReference>
<dbReference type="InterPro" id="IPR013406">
    <property type="entry name" value="CHP02574_addiction_mod"/>
</dbReference>
<protein>
    <submittedName>
        <fullName evidence="1">Putative addiction module component (TIGR02574 family)</fullName>
    </submittedName>
</protein>